<dbReference type="GO" id="GO:0005576">
    <property type="term" value="C:extracellular region"/>
    <property type="evidence" value="ECO:0007669"/>
    <property type="project" value="UniProtKB-SubCell"/>
</dbReference>
<dbReference type="InterPro" id="IPR039036">
    <property type="entry name" value="Granulin_fam"/>
</dbReference>
<protein>
    <recommendedName>
        <fullName evidence="5">Granulins domain-containing protein</fullName>
    </recommendedName>
</protein>
<dbReference type="AlphaFoldDB" id="A0A3B4AMK1"/>
<proteinExistence type="inferred from homology"/>
<evidence type="ECO:0000256" key="4">
    <source>
        <dbReference type="ARBA" id="ARBA00023157"/>
    </source>
</evidence>
<evidence type="ECO:0000256" key="2">
    <source>
        <dbReference type="ARBA" id="ARBA00010093"/>
    </source>
</evidence>
<evidence type="ECO:0000313" key="6">
    <source>
        <dbReference type="Ensembl" id="ENSPMGP00000018348.1"/>
    </source>
</evidence>
<keyword evidence="3" id="KW-0964">Secreted</keyword>
<organism evidence="6 7">
    <name type="scientific">Periophthalmus magnuspinnatus</name>
    <dbReference type="NCBI Taxonomy" id="409849"/>
    <lineage>
        <taxon>Eukaryota</taxon>
        <taxon>Metazoa</taxon>
        <taxon>Chordata</taxon>
        <taxon>Craniata</taxon>
        <taxon>Vertebrata</taxon>
        <taxon>Euteleostomi</taxon>
        <taxon>Actinopterygii</taxon>
        <taxon>Neopterygii</taxon>
        <taxon>Teleostei</taxon>
        <taxon>Neoteleostei</taxon>
        <taxon>Acanthomorphata</taxon>
        <taxon>Gobiaria</taxon>
        <taxon>Gobiiformes</taxon>
        <taxon>Gobioidei</taxon>
        <taxon>Gobiidae</taxon>
        <taxon>Oxudercinae</taxon>
        <taxon>Periophthalmus</taxon>
    </lineage>
</organism>
<evidence type="ECO:0000313" key="7">
    <source>
        <dbReference type="Proteomes" id="UP000261520"/>
    </source>
</evidence>
<dbReference type="PROSITE" id="PS00799">
    <property type="entry name" value="GRANULINS"/>
    <property type="match status" value="1"/>
</dbReference>
<feature type="domain" description="Granulins" evidence="5">
    <location>
        <begin position="45"/>
        <end position="58"/>
    </location>
</feature>
<dbReference type="SMART" id="SM00277">
    <property type="entry name" value="GRAN"/>
    <property type="match status" value="1"/>
</dbReference>
<sequence length="89" mass="9777">MTGSLVIDDIECDKVSSCPDGHTCCKTSTGEWACCPLPEVRAVCCPDLKHCCPAGFSCDPTTGECTQTNLLTWDPLLQNRRRDFRRPGL</sequence>
<evidence type="ECO:0000256" key="3">
    <source>
        <dbReference type="ARBA" id="ARBA00022525"/>
    </source>
</evidence>
<dbReference type="Ensembl" id="ENSPMGT00000019571.1">
    <property type="protein sequence ID" value="ENSPMGP00000018348.1"/>
    <property type="gene ID" value="ENSPMGG00000014983.1"/>
</dbReference>
<keyword evidence="7" id="KW-1185">Reference proteome</keyword>
<dbReference type="Proteomes" id="UP000261520">
    <property type="component" value="Unplaced"/>
</dbReference>
<evidence type="ECO:0000259" key="5">
    <source>
        <dbReference type="PROSITE" id="PS00799"/>
    </source>
</evidence>
<dbReference type="PANTHER" id="PTHR12274">
    <property type="entry name" value="GRANULIN"/>
    <property type="match status" value="1"/>
</dbReference>
<name>A0A3B4AMK1_9GOBI</name>
<dbReference type="Gene3D" id="2.10.25.160">
    <property type="entry name" value="Granulin"/>
    <property type="match status" value="1"/>
</dbReference>
<dbReference type="InterPro" id="IPR000118">
    <property type="entry name" value="Granulin"/>
</dbReference>
<comment type="subcellular location">
    <subcellularLocation>
        <location evidence="1">Secreted</location>
    </subcellularLocation>
</comment>
<dbReference type="InterPro" id="IPR037277">
    <property type="entry name" value="Granulin_sf"/>
</dbReference>
<reference evidence="6" key="2">
    <citation type="submission" date="2025-09" db="UniProtKB">
        <authorList>
            <consortium name="Ensembl"/>
        </authorList>
    </citation>
    <scope>IDENTIFICATION</scope>
</reference>
<reference evidence="6" key="1">
    <citation type="submission" date="2025-08" db="UniProtKB">
        <authorList>
            <consortium name="Ensembl"/>
        </authorList>
    </citation>
    <scope>IDENTIFICATION</scope>
</reference>
<dbReference type="SUPFAM" id="SSF57277">
    <property type="entry name" value="Granulin repeat"/>
    <property type="match status" value="1"/>
</dbReference>
<comment type="similarity">
    <text evidence="2">Belongs to the granulin family.</text>
</comment>
<accession>A0A3B4AMK1</accession>
<dbReference type="Pfam" id="PF00396">
    <property type="entry name" value="Granulin"/>
    <property type="match status" value="1"/>
</dbReference>
<evidence type="ECO:0000256" key="1">
    <source>
        <dbReference type="ARBA" id="ARBA00004613"/>
    </source>
</evidence>
<dbReference type="PANTHER" id="PTHR12274:SF3">
    <property type="entry name" value="PROGRANULIN"/>
    <property type="match status" value="1"/>
</dbReference>
<keyword evidence="4" id="KW-1015">Disulfide bond</keyword>